<proteinExistence type="predicted"/>
<sequence>MDEILIGIAMHDRQAVRHGMSDLAHIDLDPARIALPGAEEMPDKRPVTAPDIENAGARGDHLGDQSLIKAHGTIRV</sequence>
<reference evidence="2 3" key="1">
    <citation type="submission" date="2019-07" db="EMBL/GenBank/DDBJ databases">
        <title>Whole genome shotgun sequence of Swaminathania salitolerans NBRC 104436.</title>
        <authorList>
            <person name="Hosoyama A."/>
            <person name="Uohara A."/>
            <person name="Ohji S."/>
            <person name="Ichikawa N."/>
        </authorList>
    </citation>
    <scope>NUCLEOTIDE SEQUENCE [LARGE SCALE GENOMIC DNA]</scope>
    <source>
        <strain evidence="2 3">NBRC 104436</strain>
    </source>
</reference>
<feature type="region of interest" description="Disordered" evidence="1">
    <location>
        <begin position="37"/>
        <end position="64"/>
    </location>
</feature>
<evidence type="ECO:0000313" key="2">
    <source>
        <dbReference type="EMBL" id="GEL01993.1"/>
    </source>
</evidence>
<gene>
    <name evidence="2" type="ORF">SSA02_11560</name>
</gene>
<dbReference type="AlphaFoldDB" id="A0A511BQ74"/>
<evidence type="ECO:0000313" key="3">
    <source>
        <dbReference type="Proteomes" id="UP000321405"/>
    </source>
</evidence>
<organism evidence="2 3">
    <name type="scientific">Swaminathania salitolerans</name>
    <dbReference type="NCBI Taxonomy" id="182838"/>
    <lineage>
        <taxon>Bacteria</taxon>
        <taxon>Pseudomonadati</taxon>
        <taxon>Pseudomonadota</taxon>
        <taxon>Alphaproteobacteria</taxon>
        <taxon>Acetobacterales</taxon>
        <taxon>Acetobacteraceae</taxon>
        <taxon>Swaminathania</taxon>
    </lineage>
</organism>
<evidence type="ECO:0000256" key="1">
    <source>
        <dbReference type="SAM" id="MobiDB-lite"/>
    </source>
</evidence>
<protein>
    <submittedName>
        <fullName evidence="2">Uncharacterized protein</fullName>
    </submittedName>
</protein>
<comment type="caution">
    <text evidence="2">The sequence shown here is derived from an EMBL/GenBank/DDBJ whole genome shotgun (WGS) entry which is preliminary data.</text>
</comment>
<accession>A0A511BQ74</accession>
<name>A0A511BQ74_9PROT</name>
<keyword evidence="3" id="KW-1185">Reference proteome</keyword>
<dbReference type="Proteomes" id="UP000321405">
    <property type="component" value="Unassembled WGS sequence"/>
</dbReference>
<dbReference type="EMBL" id="BJVC01000002">
    <property type="protein sequence ID" value="GEL01993.1"/>
    <property type="molecule type" value="Genomic_DNA"/>
</dbReference>